<dbReference type="CDD" id="cd02970">
    <property type="entry name" value="PRX_like2"/>
    <property type="match status" value="1"/>
</dbReference>
<feature type="region of interest" description="Disordered" evidence="1">
    <location>
        <begin position="1"/>
        <end position="27"/>
    </location>
</feature>
<feature type="compositionally biased region" description="Polar residues" evidence="1">
    <location>
        <begin position="346"/>
        <end position="364"/>
    </location>
</feature>
<evidence type="ECO:0000313" key="3">
    <source>
        <dbReference type="Proteomes" id="UP000443090"/>
    </source>
</evidence>
<protein>
    <submittedName>
        <fullName evidence="2">Thioredoxin-like protein</fullName>
    </submittedName>
</protein>
<proteinExistence type="predicted"/>
<evidence type="ECO:0000256" key="1">
    <source>
        <dbReference type="SAM" id="MobiDB-lite"/>
    </source>
</evidence>
<keyword evidence="3" id="KW-1185">Reference proteome</keyword>
<dbReference type="OrthoDB" id="40334at2759"/>
<accession>A0A8H8RTW4</accession>
<dbReference type="Proteomes" id="UP000443090">
    <property type="component" value="Unassembled WGS sequence"/>
</dbReference>
<gene>
    <name evidence="2" type="primary">aaed1</name>
    <name evidence="2" type="ORF">LOCC1_G005679</name>
</gene>
<feature type="region of interest" description="Disordered" evidence="1">
    <location>
        <begin position="324"/>
        <end position="364"/>
    </location>
</feature>
<organism evidence="2 3">
    <name type="scientific">Lachnellula occidentalis</name>
    <dbReference type="NCBI Taxonomy" id="215460"/>
    <lineage>
        <taxon>Eukaryota</taxon>
        <taxon>Fungi</taxon>
        <taxon>Dikarya</taxon>
        <taxon>Ascomycota</taxon>
        <taxon>Pezizomycotina</taxon>
        <taxon>Leotiomycetes</taxon>
        <taxon>Helotiales</taxon>
        <taxon>Lachnaceae</taxon>
        <taxon>Lachnellula</taxon>
    </lineage>
</organism>
<dbReference type="InterPro" id="IPR032801">
    <property type="entry name" value="PXL2A/B/C"/>
</dbReference>
<dbReference type="SUPFAM" id="SSF52833">
    <property type="entry name" value="Thioredoxin-like"/>
    <property type="match status" value="1"/>
</dbReference>
<feature type="compositionally biased region" description="Polar residues" evidence="1">
    <location>
        <begin position="15"/>
        <end position="27"/>
    </location>
</feature>
<sequence>MAISSDSPAAREAAVTSTSNDIPKTNGLDSKTLAALEQIDTSRASEQNYTDRVDHTAEFKGDVNTNNEIPTQATLAGLEKLMVLDKDGTTIPFKDLYNGPNVARRVLIIFIRHFFCGNCQEYMRSITASITPSDLLHLPTPTFIAVVGCGSPSLISMFQEATSCPFPIYADPTKKTYEQLGMLRTLTLGAHPEYMRKSLVSAVFSSVVQGIKHMKGGKAFQGGDLQQVGGEFLFEPVNMATPICSPDVGNADNERKMLGEGAGATVDAAGNLSVGAVGEEKRVSWCHRMRNTRDHAEIPELREVLGLDGYGVPGGNKRRWTRALGKRKGTGLTERSSVHGGGGGSARQSSEMLMHSSNMLRSDA</sequence>
<comment type="caution">
    <text evidence="2">The sequence shown here is derived from an EMBL/GenBank/DDBJ whole genome shotgun (WGS) entry which is preliminary data.</text>
</comment>
<evidence type="ECO:0000313" key="2">
    <source>
        <dbReference type="EMBL" id="TVY41796.1"/>
    </source>
</evidence>
<dbReference type="Pfam" id="PF13911">
    <property type="entry name" value="AhpC-TSA_2"/>
    <property type="match status" value="1"/>
</dbReference>
<reference evidence="2 3" key="1">
    <citation type="submission" date="2018-05" db="EMBL/GenBank/DDBJ databases">
        <title>Genome sequencing and assembly of the regulated plant pathogen Lachnellula willkommii and related sister species for the development of diagnostic species identification markers.</title>
        <authorList>
            <person name="Giroux E."/>
            <person name="Bilodeau G."/>
        </authorList>
    </citation>
    <scope>NUCLEOTIDE SEQUENCE [LARGE SCALE GENOMIC DNA]</scope>
    <source>
        <strain evidence="2 3">CBS 160.35</strain>
    </source>
</reference>
<name>A0A8H8RTW4_9HELO</name>
<dbReference type="InterPro" id="IPR036249">
    <property type="entry name" value="Thioredoxin-like_sf"/>
</dbReference>
<dbReference type="FunFam" id="3.40.30.10:FF:000404">
    <property type="entry name" value="WGS project CABT00000000 data, contig 2.14"/>
    <property type="match status" value="1"/>
</dbReference>
<dbReference type="PANTHER" id="PTHR28630">
    <property type="match status" value="1"/>
</dbReference>
<dbReference type="AlphaFoldDB" id="A0A8H8RTW4"/>
<dbReference type="EMBL" id="QGMI01000370">
    <property type="protein sequence ID" value="TVY41796.1"/>
    <property type="molecule type" value="Genomic_DNA"/>
</dbReference>
<dbReference type="PANTHER" id="PTHR28630:SF3">
    <property type="entry name" value="PEROXIREDOXIN-LIKE 2C"/>
    <property type="match status" value="1"/>
</dbReference>
<dbReference type="Gene3D" id="3.40.30.10">
    <property type="entry name" value="Glutaredoxin"/>
    <property type="match status" value="1"/>
</dbReference>